<dbReference type="InterPro" id="IPR003737">
    <property type="entry name" value="GlcNAc_PI_deacetylase-related"/>
</dbReference>
<name>A0A0J1BF55_RHOIS</name>
<accession>A0A0J1BF55</accession>
<dbReference type="EMBL" id="LECT01000023">
    <property type="protein sequence ID" value="KLU05141.1"/>
    <property type="molecule type" value="Genomic_DNA"/>
</dbReference>
<organism evidence="1 2">
    <name type="scientific">Rhodopirellula islandica</name>
    <dbReference type="NCBI Taxonomy" id="595434"/>
    <lineage>
        <taxon>Bacteria</taxon>
        <taxon>Pseudomonadati</taxon>
        <taxon>Planctomycetota</taxon>
        <taxon>Planctomycetia</taxon>
        <taxon>Pirellulales</taxon>
        <taxon>Pirellulaceae</taxon>
        <taxon>Rhodopirellula</taxon>
    </lineage>
</organism>
<comment type="caution">
    <text evidence="1">The sequence shown here is derived from an EMBL/GenBank/DDBJ whole genome shotgun (WGS) entry which is preliminary data.</text>
</comment>
<sequence>MPSVLAVAAHPDDIEFLFAGTMLLLGQRGWDLHYMNVADGSRGSTTMGREECAATRLQEGKLAAKCLGATFYPPICADMEVAYTTENVQRVAAVVRQSKASIVLTHSPIDYMEDHENACRLAVSAAFAHGMPNLESIPPTPVYMDPVTVYHAQPVGCRQPTGELVTPHFYVDNGSVVEQKADALACHASQKQWLDESQGMDSYIESMRDLSRMVGKMSGQFEHAEGWRRREHWGFCGPNDDPLRAALADQIAEGTRNL</sequence>
<dbReference type="PATRIC" id="fig|595434.4.peg.2769"/>
<dbReference type="RefSeq" id="WP_047814489.1">
    <property type="nucleotide sequence ID" value="NZ_LECT01000023.1"/>
</dbReference>
<dbReference type="PANTHER" id="PTHR12993:SF30">
    <property type="entry name" value="N-ACETYL-ALPHA-D-GLUCOSAMINYL L-MALATE DEACETYLASE 1"/>
    <property type="match status" value="1"/>
</dbReference>
<evidence type="ECO:0000313" key="2">
    <source>
        <dbReference type="Proteomes" id="UP000036367"/>
    </source>
</evidence>
<dbReference type="STRING" id="595434.RISK_002903"/>
<evidence type="ECO:0000313" key="1">
    <source>
        <dbReference type="EMBL" id="KLU05141.1"/>
    </source>
</evidence>
<dbReference type="InterPro" id="IPR024078">
    <property type="entry name" value="LmbE-like_dom_sf"/>
</dbReference>
<dbReference type="GO" id="GO:0016811">
    <property type="term" value="F:hydrolase activity, acting on carbon-nitrogen (but not peptide) bonds, in linear amides"/>
    <property type="evidence" value="ECO:0007669"/>
    <property type="project" value="TreeGrafter"/>
</dbReference>
<dbReference type="AlphaFoldDB" id="A0A0J1BF55"/>
<dbReference type="PANTHER" id="PTHR12993">
    <property type="entry name" value="N-ACETYLGLUCOSAMINYL-PHOSPHATIDYLINOSITOL DE-N-ACETYLASE-RELATED"/>
    <property type="match status" value="1"/>
</dbReference>
<reference evidence="1" key="1">
    <citation type="submission" date="2015-05" db="EMBL/GenBank/DDBJ databases">
        <title>Permanent draft genome of Rhodopirellula islandicus K833.</title>
        <authorList>
            <person name="Kizina J."/>
            <person name="Richter M."/>
            <person name="Glockner F.O."/>
            <person name="Harder J."/>
        </authorList>
    </citation>
    <scope>NUCLEOTIDE SEQUENCE [LARGE SCALE GENOMIC DNA]</scope>
    <source>
        <strain evidence="1">K833</strain>
    </source>
</reference>
<dbReference type="Gene3D" id="3.40.50.10320">
    <property type="entry name" value="LmbE-like"/>
    <property type="match status" value="1"/>
</dbReference>
<protein>
    <recommendedName>
        <fullName evidence="3">LmbE family protein</fullName>
    </recommendedName>
</protein>
<gene>
    <name evidence="1" type="ORF">RISK_002903</name>
</gene>
<dbReference type="OrthoDB" id="9790023at2"/>
<evidence type="ECO:0008006" key="3">
    <source>
        <dbReference type="Google" id="ProtNLM"/>
    </source>
</evidence>
<dbReference type="Proteomes" id="UP000036367">
    <property type="component" value="Unassembled WGS sequence"/>
</dbReference>
<proteinExistence type="predicted"/>
<keyword evidence="2" id="KW-1185">Reference proteome</keyword>
<dbReference type="SUPFAM" id="SSF102588">
    <property type="entry name" value="LmbE-like"/>
    <property type="match status" value="1"/>
</dbReference>
<dbReference type="Pfam" id="PF02585">
    <property type="entry name" value="PIG-L"/>
    <property type="match status" value="1"/>
</dbReference>